<evidence type="ECO:0000313" key="3">
    <source>
        <dbReference type="Proteomes" id="UP000032135"/>
    </source>
</evidence>
<sequence>MNSPLKWFAGGLGALIGIGHIGMIGMISKQNNIPVIQPPTGPYSSYVVSASKDGYKMSYTANDPKTMHITKDITKPSGFLGFGKSKHQIVEEYVMDGKTNQGGVVSNHRSWQDGSAADFSAKKLDDRAVECIKSEGGGAQTGRVVGASMGAAAAPVVSGIPFVGPVLAGLVALGGADQGAKIGGEMATSFSEACQEDVDTESAD</sequence>
<proteinExistence type="predicted"/>
<keyword evidence="1" id="KW-0472">Membrane</keyword>
<dbReference type="KEGG" id="vg:26516709"/>
<reference evidence="2 3" key="1">
    <citation type="submission" date="2014-11" db="EMBL/GenBank/DDBJ databases">
        <authorList>
            <person name="Fedida A."/>
            <person name="Lindell D."/>
        </authorList>
    </citation>
    <scope>NUCLEOTIDE SEQUENCE [LARGE SCALE GENOMIC DNA]</scope>
</reference>
<protein>
    <submittedName>
        <fullName evidence="2">Uncharacterized protein</fullName>
    </submittedName>
</protein>
<name>A0A0C5AB31_9CAUD</name>
<keyword evidence="3" id="KW-1185">Reference proteome</keyword>
<organism evidence="2 3">
    <name type="scientific">Cyanophage P-TIM40</name>
    <dbReference type="NCBI Taxonomy" id="1589733"/>
    <lineage>
        <taxon>Viruses</taxon>
        <taxon>Duplodnaviria</taxon>
        <taxon>Heunggongvirae</taxon>
        <taxon>Uroviricota</taxon>
        <taxon>Caudoviricetes</taxon>
        <taxon>Pantevenvirales</taxon>
        <taxon>Kyanoviridae</taxon>
        <taxon>Libanvirus</taxon>
        <taxon>Libanvirus ptim40</taxon>
    </lineage>
</organism>
<keyword evidence="1" id="KW-1133">Transmembrane helix</keyword>
<evidence type="ECO:0000256" key="1">
    <source>
        <dbReference type="SAM" id="Phobius"/>
    </source>
</evidence>
<gene>
    <name evidence="2" type="ORF">PTIM40_164</name>
</gene>
<keyword evidence="1" id="KW-0812">Transmembrane</keyword>
<accession>A0A0C5AB31</accession>
<feature type="transmembrane region" description="Helical" evidence="1">
    <location>
        <begin position="7"/>
        <end position="27"/>
    </location>
</feature>
<dbReference type="GeneID" id="26516709"/>
<dbReference type="Proteomes" id="UP000032135">
    <property type="component" value="Segment"/>
</dbReference>
<dbReference type="EMBL" id="KP211958">
    <property type="protein sequence ID" value="AJK27591.1"/>
    <property type="molecule type" value="Genomic_DNA"/>
</dbReference>
<evidence type="ECO:0000313" key="2">
    <source>
        <dbReference type="EMBL" id="AJK27591.1"/>
    </source>
</evidence>
<dbReference type="OrthoDB" id="13761at10239"/>
<dbReference type="RefSeq" id="YP_009188239.1">
    <property type="nucleotide sequence ID" value="NC_028663.1"/>
</dbReference>